<dbReference type="EMBL" id="MFEO01000024">
    <property type="protein sequence ID" value="OGE89261.1"/>
    <property type="molecule type" value="Genomic_DNA"/>
</dbReference>
<evidence type="ECO:0000313" key="1">
    <source>
        <dbReference type="EMBL" id="OGE89261.1"/>
    </source>
</evidence>
<proteinExistence type="predicted"/>
<dbReference type="AlphaFoldDB" id="A0A1F5PH66"/>
<reference evidence="1 2" key="1">
    <citation type="journal article" date="2016" name="Nat. Commun.">
        <title>Thousands of microbial genomes shed light on interconnected biogeochemical processes in an aquifer system.</title>
        <authorList>
            <person name="Anantharaman K."/>
            <person name="Brown C.T."/>
            <person name="Hug L.A."/>
            <person name="Sharon I."/>
            <person name="Castelle C.J."/>
            <person name="Probst A.J."/>
            <person name="Thomas B.C."/>
            <person name="Singh A."/>
            <person name="Wilkins M.J."/>
            <person name="Karaoz U."/>
            <person name="Brodie E.L."/>
            <person name="Williams K.H."/>
            <person name="Hubbard S.S."/>
            <person name="Banfield J.F."/>
        </authorList>
    </citation>
    <scope>NUCLEOTIDE SEQUENCE [LARGE SCALE GENOMIC DNA]</scope>
</reference>
<organism evidence="1 2">
    <name type="scientific">Candidatus Doudnabacteria bacterium RIFCSPHIGHO2_01_FULL_50_11</name>
    <dbReference type="NCBI Taxonomy" id="1817828"/>
    <lineage>
        <taxon>Bacteria</taxon>
        <taxon>Candidatus Doudnaibacteriota</taxon>
    </lineage>
</organism>
<protein>
    <submittedName>
        <fullName evidence="1">Uncharacterized protein</fullName>
    </submittedName>
</protein>
<sequence length="84" mass="9173">MVSTSIERIDTEKGALVLANGHVIHLEPPEDCRLLFQAGDQCSYAQNSSIFEIGVVRKIRFIATIHASKNGKGFMGKVQKAGRS</sequence>
<dbReference type="Proteomes" id="UP000178377">
    <property type="component" value="Unassembled WGS sequence"/>
</dbReference>
<evidence type="ECO:0000313" key="2">
    <source>
        <dbReference type="Proteomes" id="UP000178377"/>
    </source>
</evidence>
<comment type="caution">
    <text evidence="1">The sequence shown here is derived from an EMBL/GenBank/DDBJ whole genome shotgun (WGS) entry which is preliminary data.</text>
</comment>
<accession>A0A1F5PH66</accession>
<gene>
    <name evidence="1" type="ORF">A2722_01305</name>
</gene>
<name>A0A1F5PH66_9BACT</name>